<feature type="region of interest" description="Disordered" evidence="1">
    <location>
        <begin position="110"/>
        <end position="155"/>
    </location>
</feature>
<dbReference type="RefSeq" id="XP_041134523.1">
    <property type="nucleotide sequence ID" value="XM_041280021.1"/>
</dbReference>
<feature type="region of interest" description="Disordered" evidence="1">
    <location>
        <begin position="197"/>
        <end position="231"/>
    </location>
</feature>
<dbReference type="Proteomes" id="UP000663131">
    <property type="component" value="Chromosome 1"/>
</dbReference>
<protein>
    <submittedName>
        <fullName evidence="3">Uncharacterized protein</fullName>
    </submittedName>
</protein>
<feature type="region of interest" description="Disordered" evidence="1">
    <location>
        <begin position="489"/>
        <end position="561"/>
    </location>
</feature>
<feature type="compositionally biased region" description="Basic and acidic residues" evidence="1">
    <location>
        <begin position="372"/>
        <end position="392"/>
    </location>
</feature>
<proteinExistence type="predicted"/>
<feature type="transmembrane region" description="Helical" evidence="2">
    <location>
        <begin position="338"/>
        <end position="361"/>
    </location>
</feature>
<feature type="region of interest" description="Disordered" evidence="1">
    <location>
        <begin position="17"/>
        <end position="43"/>
    </location>
</feature>
<keyword evidence="2" id="KW-0812">Transmembrane</keyword>
<dbReference type="AlphaFoldDB" id="A0A871R347"/>
<dbReference type="KEGG" id="bbrx:BRETT_001470"/>
<feature type="region of interest" description="Disordered" evidence="1">
    <location>
        <begin position="372"/>
        <end position="399"/>
    </location>
</feature>
<dbReference type="OrthoDB" id="10641387at2759"/>
<keyword evidence="2" id="KW-0472">Membrane</keyword>
<reference evidence="3" key="2">
    <citation type="journal article" name="BMC Genomics">
        <title>New genome assemblies reveal patterns of domestication and adaptation across Brettanomyces (Dekkera) species.</title>
        <authorList>
            <person name="Roach M.J."/>
            <person name="Borneman A.R."/>
        </authorList>
    </citation>
    <scope>NUCLEOTIDE SEQUENCE</scope>
    <source>
        <strain evidence="3">UCD 2041</strain>
    </source>
</reference>
<organism evidence="3 4">
    <name type="scientific">Dekkera bruxellensis</name>
    <name type="common">Brettanomyces custersii</name>
    <dbReference type="NCBI Taxonomy" id="5007"/>
    <lineage>
        <taxon>Eukaryota</taxon>
        <taxon>Fungi</taxon>
        <taxon>Dikarya</taxon>
        <taxon>Ascomycota</taxon>
        <taxon>Saccharomycotina</taxon>
        <taxon>Pichiomycetes</taxon>
        <taxon>Pichiales</taxon>
        <taxon>Pichiaceae</taxon>
        <taxon>Brettanomyces</taxon>
    </lineage>
</organism>
<evidence type="ECO:0000313" key="4">
    <source>
        <dbReference type="Proteomes" id="UP000663131"/>
    </source>
</evidence>
<dbReference type="EMBL" id="CP063129">
    <property type="protein sequence ID" value="QOU18028.1"/>
    <property type="molecule type" value="Genomic_DNA"/>
</dbReference>
<feature type="compositionally biased region" description="Low complexity" evidence="1">
    <location>
        <begin position="524"/>
        <end position="553"/>
    </location>
</feature>
<sequence>MALHHIHRHPLHARDVSLTTDTFSESQTDQGPATTTLNMDRGSTESLQTVASLSSSANEHLATVFVTQTTMLSALPTDSAELSLLLDSLVSQGGYYISTNSSSLDQFSYLSSTTQPSGTSDGSSSEISSSTNSTGSSDILTVTSSTTSTTTQISTTSSDYETIVIQYVAGTGDTITETTTRSPATLPIYTSVEASGASNSSLSKSRRPSSSATPTRASSRTISNRTSPSSTMYLSSTEYSVELTTIYPDYMSAGTPYYSTRIEYTQPFYVTDSLTTFNVEVPITTTAFLEIPAASSSASFTHPAVITTDLADFRNLHSDYVPDSLMNSSKKGLTRASVAGIAIGCTVGVIMALLAGIWFFFFRGKRRFSRTDSTRDLTEEKNGDFSDDEKNGRRGAYGTFDVDRTHDYSPAVPIVTSADSTAGDLTTLTALKKSPFAPAPPPPRKNVNNMCQTLPVVYEESETSNFEKSGTPVVADTLASFKIAGGKIRSIRPTKSSSDGSSDSEGRDQNPNRASSELHSSKDTNGNGSSRSSSSSLGANTSTDRSSSSNFSSDFDDIDTL</sequence>
<feature type="compositionally biased region" description="Low complexity" evidence="1">
    <location>
        <begin position="197"/>
        <end position="223"/>
    </location>
</feature>
<accession>A0A871R347</accession>
<reference evidence="3" key="1">
    <citation type="submission" date="2020-10" db="EMBL/GenBank/DDBJ databases">
        <authorList>
            <person name="Palmer J.M."/>
        </authorList>
    </citation>
    <scope>NUCLEOTIDE SEQUENCE</scope>
    <source>
        <strain evidence="3">UCD 2041</strain>
    </source>
</reference>
<evidence type="ECO:0000256" key="2">
    <source>
        <dbReference type="SAM" id="Phobius"/>
    </source>
</evidence>
<evidence type="ECO:0000313" key="3">
    <source>
        <dbReference type="EMBL" id="QOU18028.1"/>
    </source>
</evidence>
<feature type="compositionally biased region" description="Polar residues" evidence="1">
    <location>
        <begin position="17"/>
        <end position="38"/>
    </location>
</feature>
<dbReference type="GeneID" id="64573395"/>
<gene>
    <name evidence="3" type="ORF">BRETT_001470</name>
</gene>
<evidence type="ECO:0000256" key="1">
    <source>
        <dbReference type="SAM" id="MobiDB-lite"/>
    </source>
</evidence>
<keyword evidence="2" id="KW-1133">Transmembrane helix</keyword>
<name>A0A871R347_DEKBR</name>